<dbReference type="InterPro" id="IPR000847">
    <property type="entry name" value="LysR_HTH_N"/>
</dbReference>
<evidence type="ECO:0000256" key="4">
    <source>
        <dbReference type="ARBA" id="ARBA00023163"/>
    </source>
</evidence>
<dbReference type="Pfam" id="PF03466">
    <property type="entry name" value="LysR_substrate"/>
    <property type="match status" value="1"/>
</dbReference>
<dbReference type="SUPFAM" id="SSF53850">
    <property type="entry name" value="Periplasmic binding protein-like II"/>
    <property type="match status" value="1"/>
</dbReference>
<dbReference type="EMBL" id="JBBUTF010000038">
    <property type="protein sequence ID" value="MEK8029049.1"/>
    <property type="molecule type" value="Genomic_DNA"/>
</dbReference>
<evidence type="ECO:0000313" key="7">
    <source>
        <dbReference type="Proteomes" id="UP001368500"/>
    </source>
</evidence>
<dbReference type="InterPro" id="IPR005119">
    <property type="entry name" value="LysR_subst-bd"/>
</dbReference>
<dbReference type="InterPro" id="IPR050389">
    <property type="entry name" value="LysR-type_TF"/>
</dbReference>
<dbReference type="PANTHER" id="PTHR30118">
    <property type="entry name" value="HTH-TYPE TRANSCRIPTIONAL REGULATOR LEUO-RELATED"/>
    <property type="match status" value="1"/>
</dbReference>
<keyword evidence="3" id="KW-0238">DNA-binding</keyword>
<evidence type="ECO:0000259" key="5">
    <source>
        <dbReference type="PROSITE" id="PS50931"/>
    </source>
</evidence>
<organism evidence="6 7">
    <name type="scientific">Pseudaquabacterium rugosum</name>
    <dbReference type="NCBI Taxonomy" id="2984194"/>
    <lineage>
        <taxon>Bacteria</taxon>
        <taxon>Pseudomonadati</taxon>
        <taxon>Pseudomonadota</taxon>
        <taxon>Betaproteobacteria</taxon>
        <taxon>Burkholderiales</taxon>
        <taxon>Sphaerotilaceae</taxon>
        <taxon>Pseudaquabacterium</taxon>
    </lineage>
</organism>
<dbReference type="InterPro" id="IPR036390">
    <property type="entry name" value="WH_DNA-bd_sf"/>
</dbReference>
<evidence type="ECO:0000256" key="2">
    <source>
        <dbReference type="ARBA" id="ARBA00023015"/>
    </source>
</evidence>
<comment type="similarity">
    <text evidence="1">Belongs to the LysR transcriptional regulatory family.</text>
</comment>
<evidence type="ECO:0000256" key="3">
    <source>
        <dbReference type="ARBA" id="ARBA00023125"/>
    </source>
</evidence>
<dbReference type="PANTHER" id="PTHR30118:SF6">
    <property type="entry name" value="HTH-TYPE TRANSCRIPTIONAL REGULATOR LEUO"/>
    <property type="match status" value="1"/>
</dbReference>
<dbReference type="PROSITE" id="PS50931">
    <property type="entry name" value="HTH_LYSR"/>
    <property type="match status" value="1"/>
</dbReference>
<protein>
    <submittedName>
        <fullName evidence="6">LysR family transcriptional regulator</fullName>
    </submittedName>
</protein>
<keyword evidence="2" id="KW-0805">Transcription regulation</keyword>
<evidence type="ECO:0000313" key="6">
    <source>
        <dbReference type="EMBL" id="MEK8029049.1"/>
    </source>
</evidence>
<dbReference type="Gene3D" id="1.10.10.10">
    <property type="entry name" value="Winged helix-like DNA-binding domain superfamily/Winged helix DNA-binding domain"/>
    <property type="match status" value="1"/>
</dbReference>
<dbReference type="Proteomes" id="UP001368500">
    <property type="component" value="Unassembled WGS sequence"/>
</dbReference>
<dbReference type="RefSeq" id="WP_341376837.1">
    <property type="nucleotide sequence ID" value="NZ_JBBUTF010000038.1"/>
</dbReference>
<feature type="domain" description="HTH lysR-type" evidence="5">
    <location>
        <begin position="6"/>
        <end position="63"/>
    </location>
</feature>
<comment type="caution">
    <text evidence="6">The sequence shown here is derived from an EMBL/GenBank/DDBJ whole genome shotgun (WGS) entry which is preliminary data.</text>
</comment>
<gene>
    <name evidence="6" type="ORF">AACH11_24095</name>
</gene>
<keyword evidence="7" id="KW-1185">Reference proteome</keyword>
<accession>A0ABU9BGH3</accession>
<name>A0ABU9BGH3_9BURK</name>
<dbReference type="SUPFAM" id="SSF46785">
    <property type="entry name" value="Winged helix' DNA-binding domain"/>
    <property type="match status" value="1"/>
</dbReference>
<dbReference type="Pfam" id="PF00126">
    <property type="entry name" value="HTH_1"/>
    <property type="match status" value="1"/>
</dbReference>
<sequence>MRLGHFDLNLLVTLDALLETCSITRASERLHIGASATSSALGRLREHFQDELLVQVGRRMTPTPLALQLRGPVRELILRTQATLSARTTFDPTVAQRRFVINATDYATIVLLAPLAQRLESLAPGLSIDIVALGDSNLQQLERGETDLAIYPSRNASPDHPTAHLLSEDHTCLVWTGHHLTGERMGFDDYMAASHVAARFGEQRIATFEHWFLQEHQVERRIDVSASSFNALPFLIVGSQRVATLQRRLARMYVRLLPLRMIEPPFPIPPLELVMQWNRHQDLDPGLAWLRAQLMDVARVA</sequence>
<proteinExistence type="inferred from homology"/>
<dbReference type="InterPro" id="IPR036388">
    <property type="entry name" value="WH-like_DNA-bd_sf"/>
</dbReference>
<dbReference type="Gene3D" id="3.40.190.10">
    <property type="entry name" value="Periplasmic binding protein-like II"/>
    <property type="match status" value="2"/>
</dbReference>
<keyword evidence="4" id="KW-0804">Transcription</keyword>
<reference evidence="6 7" key="1">
    <citation type="submission" date="2024-04" db="EMBL/GenBank/DDBJ databases">
        <title>Novel species of the genus Ideonella isolated from streams.</title>
        <authorList>
            <person name="Lu H."/>
        </authorList>
    </citation>
    <scope>NUCLEOTIDE SEQUENCE [LARGE SCALE GENOMIC DNA]</scope>
    <source>
        <strain evidence="6 7">BYS139W</strain>
    </source>
</reference>
<evidence type="ECO:0000256" key="1">
    <source>
        <dbReference type="ARBA" id="ARBA00009437"/>
    </source>
</evidence>